<dbReference type="InterPro" id="IPR026487">
    <property type="entry name" value="CHP04141"/>
</dbReference>
<dbReference type="AlphaFoldDB" id="A0A4Y3KEF8"/>
<dbReference type="EMBL" id="BJLP01000028">
    <property type="protein sequence ID" value="GEA81415.1"/>
    <property type="molecule type" value="Genomic_DNA"/>
</dbReference>
<proteinExistence type="predicted"/>
<evidence type="ECO:0000313" key="1">
    <source>
        <dbReference type="EMBL" id="GEA81415.1"/>
    </source>
</evidence>
<dbReference type="NCBIfam" id="TIGR04141">
    <property type="entry name" value="TIGR04141 family sporadically distributed protein"/>
    <property type="match status" value="1"/>
</dbReference>
<protein>
    <recommendedName>
        <fullName evidence="3">Sporadically distributed protein, TIGR04141 family</fullName>
    </recommendedName>
</protein>
<dbReference type="RefSeq" id="WP_141320572.1">
    <property type="nucleotide sequence ID" value="NZ_BJLP01000028.1"/>
</dbReference>
<organism evidence="1 2">
    <name type="scientific">Cellulomonas uda</name>
    <dbReference type="NCBI Taxonomy" id="1714"/>
    <lineage>
        <taxon>Bacteria</taxon>
        <taxon>Bacillati</taxon>
        <taxon>Actinomycetota</taxon>
        <taxon>Actinomycetes</taxon>
        <taxon>Micrococcales</taxon>
        <taxon>Cellulomonadaceae</taxon>
        <taxon>Cellulomonas</taxon>
    </lineage>
</organism>
<gene>
    <name evidence="1" type="ORF">CUD01_18590</name>
</gene>
<keyword evidence="2" id="KW-1185">Reference proteome</keyword>
<dbReference type="Proteomes" id="UP000315842">
    <property type="component" value="Unassembled WGS sequence"/>
</dbReference>
<reference evidence="1 2" key="1">
    <citation type="submission" date="2019-06" db="EMBL/GenBank/DDBJ databases">
        <title>Whole genome shotgun sequence of Cellulomonas uda NBRC 3747.</title>
        <authorList>
            <person name="Hosoyama A."/>
            <person name="Uohara A."/>
            <person name="Ohji S."/>
            <person name="Ichikawa N."/>
        </authorList>
    </citation>
    <scope>NUCLEOTIDE SEQUENCE [LARGE SCALE GENOMIC DNA]</scope>
    <source>
        <strain evidence="1 2">NBRC 3747</strain>
    </source>
</reference>
<comment type="caution">
    <text evidence="1">The sequence shown here is derived from an EMBL/GenBank/DDBJ whole genome shotgun (WGS) entry which is preliminary data.</text>
</comment>
<evidence type="ECO:0000313" key="2">
    <source>
        <dbReference type="Proteomes" id="UP000315842"/>
    </source>
</evidence>
<accession>A0A4Y3KEF8</accession>
<name>A0A4Y3KEF8_CELUD</name>
<evidence type="ECO:0008006" key="3">
    <source>
        <dbReference type="Google" id="ProtNLM"/>
    </source>
</evidence>
<dbReference type="Pfam" id="PF19614">
    <property type="entry name" value="DUF6119"/>
    <property type="match status" value="1"/>
</dbReference>
<sequence length="532" mass="58691">MAARQRLTVFLLEGVEEFTDALDDERTPELVALEPATGVDGAFFWESRPPSPPPWVGYVRPALTQLPPALRTSSASGLLVLRAAGTIFAITFGYGRGFLDQSRIVRQFGLKVALNTIDPEHLRSLDTKAFESMVVAKTTQASRTTDLSAFGVDIARDILRAVTGSPREERFGRTIAGADAVVLNLPGTVADLPTICGDLLDAYRSESYKERFGWVDDLSIVQDRDRIAELDDRVVDELRTRDTTATHLATPDPVNWDEIDSFAITGTHPAEYEDLDLDRYLADLEDGDLAALTPALLRSRKVKVRYTRSSNWDARWPLYHALVSEQELDGALYVLIEGRWFEVSRSLADRVDQFVGRLDSSPLTFPASLPGETEPEYNLRVAAVDPERRLCLDAKVLRPGGATTGIEFCDVLTCDGVMVHVKRKSRSSTLSHLFAQGTVAATTLLTDAEFRARLRAEIVSDAGDRAGWSDLIPGPGEAPDRSAFTVSFVVVANSSRVGNNWLPFFSRLNLMQQGRTLDNLGIRYTLDRVDAA</sequence>